<protein>
    <recommendedName>
        <fullName evidence="4">DUF4760 domain-containing protein</fullName>
    </recommendedName>
</protein>
<organism evidence="2 3">
    <name type="scientific">Thiorhodococcus fuscus</name>
    <dbReference type="NCBI Taxonomy" id="527200"/>
    <lineage>
        <taxon>Bacteria</taxon>
        <taxon>Pseudomonadati</taxon>
        <taxon>Pseudomonadota</taxon>
        <taxon>Gammaproteobacteria</taxon>
        <taxon>Chromatiales</taxon>
        <taxon>Chromatiaceae</taxon>
        <taxon>Thiorhodococcus</taxon>
    </lineage>
</organism>
<proteinExistence type="predicted"/>
<dbReference type="EMBL" id="JBHUHX010000016">
    <property type="protein sequence ID" value="MFD2111941.1"/>
    <property type="molecule type" value="Genomic_DNA"/>
</dbReference>
<evidence type="ECO:0000256" key="1">
    <source>
        <dbReference type="SAM" id="Phobius"/>
    </source>
</evidence>
<dbReference type="RefSeq" id="WP_386025790.1">
    <property type="nucleotide sequence ID" value="NZ_JBHUHX010000016.1"/>
</dbReference>
<comment type="caution">
    <text evidence="2">The sequence shown here is derived from an EMBL/GenBank/DDBJ whole genome shotgun (WGS) entry which is preliminary data.</text>
</comment>
<gene>
    <name evidence="2" type="ORF">ACFSJC_08825</name>
</gene>
<keyword evidence="1" id="KW-0812">Transmembrane</keyword>
<reference evidence="3" key="1">
    <citation type="journal article" date="2019" name="Int. J. Syst. Evol. Microbiol.">
        <title>The Global Catalogue of Microorganisms (GCM) 10K type strain sequencing project: providing services to taxonomists for standard genome sequencing and annotation.</title>
        <authorList>
            <consortium name="The Broad Institute Genomics Platform"/>
            <consortium name="The Broad Institute Genome Sequencing Center for Infectious Disease"/>
            <person name="Wu L."/>
            <person name="Ma J."/>
        </authorList>
    </citation>
    <scope>NUCLEOTIDE SEQUENCE [LARGE SCALE GENOMIC DNA]</scope>
    <source>
        <strain evidence="3">KACC 12597</strain>
    </source>
</reference>
<evidence type="ECO:0000313" key="2">
    <source>
        <dbReference type="EMBL" id="MFD2111941.1"/>
    </source>
</evidence>
<evidence type="ECO:0008006" key="4">
    <source>
        <dbReference type="Google" id="ProtNLM"/>
    </source>
</evidence>
<sequence>MDSNTITALATALLVMVGIAQIGILIAQRRQSQFQLLEEYRRRWNEYRRYWGTIIFIGRDQDEYYQVIDKEEIARLSKLKESVTNSSPTIWALDSSRLVFTTLSDICLKILQNQIKVGDVYSIFGTEVLRHSKPLRVLLDSFYPNGHSRPDRAHSKVRDEVQDWLIYHDGIRRRCLILIDLLWAEAARLEDLPPSDLKSAADAKIETSSINKKRVISECIRLNGLGKAIHAYRLSYFLKNSEYKKRYFPIGIEKTRLEKLEKEWTVRLLRDYKNINLTKH</sequence>
<keyword evidence="1" id="KW-1133">Transmembrane helix</keyword>
<dbReference type="Proteomes" id="UP001597337">
    <property type="component" value="Unassembled WGS sequence"/>
</dbReference>
<keyword evidence="3" id="KW-1185">Reference proteome</keyword>
<feature type="transmembrane region" description="Helical" evidence="1">
    <location>
        <begin position="6"/>
        <end position="27"/>
    </location>
</feature>
<accession>A0ABW4YA33</accession>
<keyword evidence="1" id="KW-0472">Membrane</keyword>
<name>A0ABW4YA33_9GAMM</name>
<evidence type="ECO:0000313" key="3">
    <source>
        <dbReference type="Proteomes" id="UP001597337"/>
    </source>
</evidence>